<evidence type="ECO:0000313" key="3">
    <source>
        <dbReference type="Proteomes" id="UP000030526"/>
    </source>
</evidence>
<comment type="caution">
    <text evidence="2">The sequence shown here is derived from an EMBL/GenBank/DDBJ whole genome shotgun (WGS) entry which is preliminary data.</text>
</comment>
<dbReference type="RefSeq" id="WP_039084789.1">
    <property type="nucleotide sequence ID" value="NZ_JPXS01000064.1"/>
</dbReference>
<evidence type="ECO:0000313" key="2">
    <source>
        <dbReference type="EMBL" id="KGQ29707.1"/>
    </source>
</evidence>
<reference evidence="2 3" key="1">
    <citation type="submission" date="2014-08" db="EMBL/GenBank/DDBJ databases">
        <title>Chaperone-usher fimbriae in a diverse selection of Gallibacterium genomes.</title>
        <authorList>
            <person name="Kudirkiene E."/>
            <person name="Bager R.J."/>
            <person name="Johnson T.J."/>
            <person name="Bojesen A.M."/>
        </authorList>
    </citation>
    <scope>NUCLEOTIDE SEQUENCE [LARGE SCALE GENOMIC DNA]</scope>
    <source>
        <strain evidence="2 3">20558/3kl.</strain>
    </source>
</reference>
<dbReference type="EMBL" id="JPXS01000064">
    <property type="protein sequence ID" value="KGQ29707.1"/>
    <property type="molecule type" value="Genomic_DNA"/>
</dbReference>
<dbReference type="Pfam" id="PF08905">
    <property type="entry name" value="DUF1850"/>
    <property type="match status" value="1"/>
</dbReference>
<accession>A0A0A2XFE5</accession>
<name>A0A0A2XFE5_9PAST</name>
<evidence type="ECO:0000256" key="1">
    <source>
        <dbReference type="SAM" id="Phobius"/>
    </source>
</evidence>
<evidence type="ECO:0008006" key="4">
    <source>
        <dbReference type="Google" id="ProtNLM"/>
    </source>
</evidence>
<keyword evidence="1" id="KW-0472">Membrane</keyword>
<gene>
    <name evidence="2" type="ORF">JP32_10590</name>
</gene>
<dbReference type="AlphaFoldDB" id="A0A0A2XFE5"/>
<proteinExistence type="predicted"/>
<organism evidence="2 3">
    <name type="scientific">Gallibacterium anatis</name>
    <dbReference type="NCBI Taxonomy" id="750"/>
    <lineage>
        <taxon>Bacteria</taxon>
        <taxon>Pseudomonadati</taxon>
        <taxon>Pseudomonadota</taxon>
        <taxon>Gammaproteobacteria</taxon>
        <taxon>Pasteurellales</taxon>
        <taxon>Pasteurellaceae</taxon>
        <taxon>Gallibacterium</taxon>
    </lineage>
</organism>
<sequence>MRNVTKIGIVAVLAVISILIFRVDTLYLQLPNSVCRLPSQEFTLQWRHSVEKQLWQEHYAQQGNSLILDKIFQQTFGAGSPASGEYIPAPKGFVGYRAHIVMPQLNWVVSSNMQGVLFTDNSIIPVFKLVPDYTEIKIIPTKQNLISFILGVKCNVEPTSKTSE</sequence>
<protein>
    <recommendedName>
        <fullName evidence="4">DUF1850 domain-containing protein</fullName>
    </recommendedName>
</protein>
<keyword evidence="1" id="KW-0812">Transmembrane</keyword>
<dbReference type="InterPro" id="IPR015001">
    <property type="entry name" value="DUF1850"/>
</dbReference>
<dbReference type="Proteomes" id="UP000030526">
    <property type="component" value="Unassembled WGS sequence"/>
</dbReference>
<feature type="transmembrane region" description="Helical" evidence="1">
    <location>
        <begin position="7"/>
        <end position="30"/>
    </location>
</feature>
<keyword evidence="1" id="KW-1133">Transmembrane helix</keyword>